<dbReference type="EMBL" id="JTJU01000006">
    <property type="protein sequence ID" value="OBX11904.1"/>
    <property type="molecule type" value="Genomic_DNA"/>
</dbReference>
<dbReference type="Proteomes" id="UP000092527">
    <property type="component" value="Unassembled WGS sequence"/>
</dbReference>
<dbReference type="AlphaFoldDB" id="A0AB36E576"/>
<evidence type="ECO:0000313" key="1">
    <source>
        <dbReference type="EMBL" id="OBX11904.1"/>
    </source>
</evidence>
<dbReference type="InterPro" id="IPR028964">
    <property type="entry name" value="Imm8"/>
</dbReference>
<organism evidence="1 2">
    <name type="scientific">Gallibacterium salpingitidis</name>
    <dbReference type="NCBI Taxonomy" id="505341"/>
    <lineage>
        <taxon>Bacteria</taxon>
        <taxon>Pseudomonadati</taxon>
        <taxon>Pseudomonadota</taxon>
        <taxon>Gammaproteobacteria</taxon>
        <taxon>Pasteurellales</taxon>
        <taxon>Pasteurellaceae</taxon>
        <taxon>Gallibacterium</taxon>
    </lineage>
</organism>
<sequence>MKAKLKLISEQQGEFDLNTYIPDSQDIFSINIVMGIGIDDGSESLDYFDLTVCSLHWIKYYIKRPIILRHTMIINQYNFEDIKNGA</sequence>
<dbReference type="Pfam" id="PF15586">
    <property type="entry name" value="Imm8"/>
    <property type="match status" value="1"/>
</dbReference>
<name>A0AB36E576_9PAST</name>
<dbReference type="RefSeq" id="WP_066421084.1">
    <property type="nucleotide sequence ID" value="NZ_JTJU01000006.1"/>
</dbReference>
<accession>A0AB36E576</accession>
<feature type="non-terminal residue" evidence="1">
    <location>
        <position position="86"/>
    </location>
</feature>
<comment type="caution">
    <text evidence="1">The sequence shown here is derived from an EMBL/GenBank/DDBJ whole genome shotgun (WGS) entry which is preliminary data.</text>
</comment>
<evidence type="ECO:0000313" key="2">
    <source>
        <dbReference type="Proteomes" id="UP000092527"/>
    </source>
</evidence>
<protein>
    <submittedName>
        <fullName evidence="1">Uncharacterized protein</fullName>
    </submittedName>
</protein>
<gene>
    <name evidence="1" type="ORF">QV09_00815</name>
</gene>
<proteinExistence type="predicted"/>
<reference evidence="1 2" key="1">
    <citation type="submission" date="2014-11" db="EMBL/GenBank/DDBJ databases">
        <title>Pan-genome of Gallibacterium spp.</title>
        <authorList>
            <person name="Kudirkiene E."/>
            <person name="Bojesen A.M."/>
        </authorList>
    </citation>
    <scope>NUCLEOTIDE SEQUENCE [LARGE SCALE GENOMIC DNA]</scope>
    <source>
        <strain evidence="1 2">18469/18</strain>
    </source>
</reference>